<keyword evidence="4 6" id="KW-0689">Ribosomal protein</keyword>
<dbReference type="InterPro" id="IPR000702">
    <property type="entry name" value="Ribosomal_uL6-like"/>
</dbReference>
<dbReference type="GO" id="GO:0022625">
    <property type="term" value="C:cytosolic large ribosomal subunit"/>
    <property type="evidence" value="ECO:0007669"/>
    <property type="project" value="UniProtKB-UniRule"/>
</dbReference>
<evidence type="ECO:0000256" key="3">
    <source>
        <dbReference type="ARBA" id="ARBA00022884"/>
    </source>
</evidence>
<evidence type="ECO:0000256" key="8">
    <source>
        <dbReference type="RuleBase" id="RU003870"/>
    </source>
</evidence>
<evidence type="ECO:0000313" key="10">
    <source>
        <dbReference type="EMBL" id="HIT99094.1"/>
    </source>
</evidence>
<dbReference type="GO" id="GO:0002181">
    <property type="term" value="P:cytoplasmic translation"/>
    <property type="evidence" value="ECO:0007669"/>
    <property type="project" value="TreeGrafter"/>
</dbReference>
<feature type="domain" description="Large ribosomal subunit protein uL6 alpha-beta" evidence="9">
    <location>
        <begin position="91"/>
        <end position="165"/>
    </location>
</feature>
<dbReference type="SUPFAM" id="SSF56053">
    <property type="entry name" value="Ribosomal protein L6"/>
    <property type="match status" value="2"/>
</dbReference>
<evidence type="ECO:0000313" key="11">
    <source>
        <dbReference type="Proteomes" id="UP000824159"/>
    </source>
</evidence>
<organism evidence="10 11">
    <name type="scientific">Candidatus Allocopromorpha excrementavium</name>
    <dbReference type="NCBI Taxonomy" id="2840741"/>
    <lineage>
        <taxon>Bacteria</taxon>
        <taxon>Bacillati</taxon>
        <taxon>Bacillota</taxon>
        <taxon>Clostridia</taxon>
        <taxon>Eubacteriales</taxon>
        <taxon>Eubacteriaceae</taxon>
        <taxon>Eubacteriaceae incertae sedis</taxon>
        <taxon>Candidatus Allocopromorpha</taxon>
    </lineage>
</organism>
<sequence length="181" mass="19459">MSRIGIKPISLPAGVEVKVDGGNVVTVKGPKGELQEKVSSLLNIEVKDGVVTVSRESDAAEHRSQHGLARTLINNMVVGVTEGYEKKLILVGVGYRAEKKGKKLVMNLGFSHPVELEDPEGITTEAPDATTVVVKGINKAQVGNYAANIRAYRKPEPYKGKGIKYDGEHIRRKEGKTGATS</sequence>
<dbReference type="GO" id="GO:0003735">
    <property type="term" value="F:structural constituent of ribosome"/>
    <property type="evidence" value="ECO:0007669"/>
    <property type="project" value="UniProtKB-UniRule"/>
</dbReference>
<reference evidence="10" key="1">
    <citation type="submission" date="2020-10" db="EMBL/GenBank/DDBJ databases">
        <authorList>
            <person name="Gilroy R."/>
        </authorList>
    </citation>
    <scope>NUCLEOTIDE SEQUENCE</scope>
    <source>
        <strain evidence="10">CHK176-22527</strain>
    </source>
</reference>
<comment type="subunit">
    <text evidence="6">Part of the 50S ribosomal subunit.</text>
</comment>
<evidence type="ECO:0000256" key="7">
    <source>
        <dbReference type="RuleBase" id="RU003869"/>
    </source>
</evidence>
<keyword evidence="2 6" id="KW-0699">rRNA-binding</keyword>
<dbReference type="GO" id="GO:0019843">
    <property type="term" value="F:rRNA binding"/>
    <property type="evidence" value="ECO:0007669"/>
    <property type="project" value="UniProtKB-UniRule"/>
</dbReference>
<dbReference type="Pfam" id="PF00347">
    <property type="entry name" value="Ribosomal_L6"/>
    <property type="match status" value="2"/>
</dbReference>
<evidence type="ECO:0000256" key="6">
    <source>
        <dbReference type="HAMAP-Rule" id="MF_01365"/>
    </source>
</evidence>
<protein>
    <recommendedName>
        <fullName evidence="6">Large ribosomal subunit protein uL6</fullName>
    </recommendedName>
</protein>
<dbReference type="PRINTS" id="PR00059">
    <property type="entry name" value="RIBOSOMALL6"/>
</dbReference>
<proteinExistence type="inferred from homology"/>
<evidence type="ECO:0000259" key="9">
    <source>
        <dbReference type="Pfam" id="PF00347"/>
    </source>
</evidence>
<comment type="similarity">
    <text evidence="1 6 7">Belongs to the universal ribosomal protein uL6 family.</text>
</comment>
<gene>
    <name evidence="6 10" type="primary">rplF</name>
    <name evidence="10" type="ORF">IAD12_02440</name>
</gene>
<dbReference type="NCBIfam" id="TIGR03654">
    <property type="entry name" value="L6_bact"/>
    <property type="match status" value="1"/>
</dbReference>
<dbReference type="InterPro" id="IPR019906">
    <property type="entry name" value="Ribosomal_uL6_bac-type"/>
</dbReference>
<evidence type="ECO:0000256" key="5">
    <source>
        <dbReference type="ARBA" id="ARBA00023274"/>
    </source>
</evidence>
<accession>A0A9D1KV46</accession>
<dbReference type="PIRSF" id="PIRSF002162">
    <property type="entry name" value="Ribosomal_L6"/>
    <property type="match status" value="1"/>
</dbReference>
<comment type="caution">
    <text evidence="10">The sequence shown here is derived from an EMBL/GenBank/DDBJ whole genome shotgun (WGS) entry which is preliminary data.</text>
</comment>
<keyword evidence="5 6" id="KW-0687">Ribonucleoprotein</keyword>
<dbReference type="FunFam" id="3.90.930.12:FF:000001">
    <property type="entry name" value="50S ribosomal protein L6"/>
    <property type="match status" value="1"/>
</dbReference>
<evidence type="ECO:0000256" key="4">
    <source>
        <dbReference type="ARBA" id="ARBA00022980"/>
    </source>
</evidence>
<dbReference type="FunFam" id="3.90.930.12:FF:000002">
    <property type="entry name" value="50S ribosomal protein L6"/>
    <property type="match status" value="1"/>
</dbReference>
<dbReference type="InterPro" id="IPR002358">
    <property type="entry name" value="Ribosomal_uL6_CS"/>
</dbReference>
<feature type="domain" description="Large ribosomal subunit protein uL6 alpha-beta" evidence="9">
    <location>
        <begin position="12"/>
        <end position="83"/>
    </location>
</feature>
<dbReference type="InterPro" id="IPR036789">
    <property type="entry name" value="Ribosomal_uL6-like_a/b-dom_sf"/>
</dbReference>
<evidence type="ECO:0000256" key="2">
    <source>
        <dbReference type="ARBA" id="ARBA00022730"/>
    </source>
</evidence>
<dbReference type="PANTHER" id="PTHR11655">
    <property type="entry name" value="60S/50S RIBOSOMAL PROTEIN L6/L9"/>
    <property type="match status" value="1"/>
</dbReference>
<comment type="function">
    <text evidence="6 8">This protein binds to the 23S rRNA, and is important in its secondary structure. It is located near the subunit interface in the base of the L7/L12 stalk, and near the tRNA binding site of the peptidyltransferase center.</text>
</comment>
<dbReference type="EMBL" id="DVLX01000027">
    <property type="protein sequence ID" value="HIT99094.1"/>
    <property type="molecule type" value="Genomic_DNA"/>
</dbReference>
<dbReference type="InterPro" id="IPR020040">
    <property type="entry name" value="Ribosomal_uL6_a/b-dom"/>
</dbReference>
<dbReference type="Gene3D" id="3.90.930.12">
    <property type="entry name" value="Ribosomal protein L6, alpha-beta domain"/>
    <property type="match status" value="2"/>
</dbReference>
<dbReference type="PROSITE" id="PS00525">
    <property type="entry name" value="RIBOSOMAL_L6_1"/>
    <property type="match status" value="1"/>
</dbReference>
<keyword evidence="3 6" id="KW-0694">RNA-binding</keyword>
<evidence type="ECO:0000256" key="1">
    <source>
        <dbReference type="ARBA" id="ARBA00009356"/>
    </source>
</evidence>
<dbReference type="Proteomes" id="UP000824159">
    <property type="component" value="Unassembled WGS sequence"/>
</dbReference>
<dbReference type="PANTHER" id="PTHR11655:SF14">
    <property type="entry name" value="LARGE RIBOSOMAL SUBUNIT PROTEIN UL6M"/>
    <property type="match status" value="1"/>
</dbReference>
<reference evidence="10" key="2">
    <citation type="journal article" date="2021" name="PeerJ">
        <title>Extensive microbial diversity within the chicken gut microbiome revealed by metagenomics and culture.</title>
        <authorList>
            <person name="Gilroy R."/>
            <person name="Ravi A."/>
            <person name="Getino M."/>
            <person name="Pursley I."/>
            <person name="Horton D.L."/>
            <person name="Alikhan N.F."/>
            <person name="Baker D."/>
            <person name="Gharbi K."/>
            <person name="Hall N."/>
            <person name="Watson M."/>
            <person name="Adriaenssens E.M."/>
            <person name="Foster-Nyarko E."/>
            <person name="Jarju S."/>
            <person name="Secka A."/>
            <person name="Antonio M."/>
            <person name="Oren A."/>
            <person name="Chaudhuri R.R."/>
            <person name="La Ragione R."/>
            <person name="Hildebrand F."/>
            <person name="Pallen M.J."/>
        </authorList>
    </citation>
    <scope>NUCLEOTIDE SEQUENCE</scope>
    <source>
        <strain evidence="10">CHK176-22527</strain>
    </source>
</reference>
<dbReference type="HAMAP" id="MF_01365_B">
    <property type="entry name" value="Ribosomal_uL6_B"/>
    <property type="match status" value="1"/>
</dbReference>
<dbReference type="AlphaFoldDB" id="A0A9D1KV46"/>
<name>A0A9D1KV46_9FIRM</name>